<name>A0A521BV50_9BACL</name>
<sequence length="407" mass="43705">MQSRGFLKSGHWPSLLGSFLYFDTSFMVWILLGATSVFVSDELGLNASEKGLMVAIPILGGSIFRIFTGVLTDRIGAKKTALLGMSLSMVPLGLLWIAGTTLTEVYAYGFLLGIAGASFAAALPLASRWYPPQYQGLAMGIAGAGNSGTIFATLFAPRLSEAFGWHTVFGLAMIPMGLVLLVFALIAKEPPNRPKPKKWSQYMKVLKVADAWYLCFFYGITFGGFVGMASFLSVFFHDQYGLNRVTAGDFVTLCVLAGSMVRPVGGWISDRIGGARMLQTLFIAIAVLFITISLLLPFPLETIILFLVMVALGLGNGAVFQLVPRRFQQEIGVMTGIVGAAGGIGGFFLPSVLGFLKELTGTFAIGFLTISMISVVAGATIRLIGARWSRLSVPEKWTSSPAMARNR</sequence>
<feature type="transmembrane region" description="Helical" evidence="8">
    <location>
        <begin position="208"/>
        <end position="235"/>
    </location>
</feature>
<evidence type="ECO:0000313" key="10">
    <source>
        <dbReference type="EMBL" id="SMO51043.1"/>
    </source>
</evidence>
<evidence type="ECO:0000256" key="3">
    <source>
        <dbReference type="ARBA" id="ARBA00022448"/>
    </source>
</evidence>
<dbReference type="InterPro" id="IPR044772">
    <property type="entry name" value="NO3_transporter"/>
</dbReference>
<evidence type="ECO:0000256" key="5">
    <source>
        <dbReference type="ARBA" id="ARBA00022989"/>
    </source>
</evidence>
<proteinExistence type="inferred from homology"/>
<comment type="subcellular location">
    <subcellularLocation>
        <location evidence="1">Cell membrane</location>
        <topology evidence="1">Multi-pass membrane protein</topology>
    </subcellularLocation>
</comment>
<feature type="transmembrane region" description="Helical" evidence="8">
    <location>
        <begin position="163"/>
        <end position="187"/>
    </location>
</feature>
<dbReference type="InterPro" id="IPR036259">
    <property type="entry name" value="MFS_trans_sf"/>
</dbReference>
<feature type="domain" description="Major facilitator superfamily (MFS) profile" evidence="9">
    <location>
        <begin position="13"/>
        <end position="389"/>
    </location>
</feature>
<protein>
    <submittedName>
        <fullName evidence="10">MFS transporter, NNP family, nitrate/nitrite transporter</fullName>
    </submittedName>
</protein>
<feature type="transmembrane region" description="Helical" evidence="8">
    <location>
        <begin position="51"/>
        <end position="68"/>
    </location>
</feature>
<dbReference type="InterPro" id="IPR020846">
    <property type="entry name" value="MFS_dom"/>
</dbReference>
<keyword evidence="3" id="KW-0813">Transport</keyword>
<dbReference type="OrthoDB" id="9773404at2"/>
<evidence type="ECO:0000256" key="8">
    <source>
        <dbReference type="SAM" id="Phobius"/>
    </source>
</evidence>
<feature type="transmembrane region" description="Helical" evidence="8">
    <location>
        <begin position="105"/>
        <end position="125"/>
    </location>
</feature>
<dbReference type="GO" id="GO:0042128">
    <property type="term" value="P:nitrate assimilation"/>
    <property type="evidence" value="ECO:0007669"/>
    <property type="project" value="UniProtKB-KW"/>
</dbReference>
<evidence type="ECO:0000256" key="7">
    <source>
        <dbReference type="ARBA" id="ARBA00023136"/>
    </source>
</evidence>
<evidence type="ECO:0000256" key="6">
    <source>
        <dbReference type="ARBA" id="ARBA00023063"/>
    </source>
</evidence>
<dbReference type="Pfam" id="PF07690">
    <property type="entry name" value="MFS_1"/>
    <property type="match status" value="1"/>
</dbReference>
<dbReference type="Proteomes" id="UP000315636">
    <property type="component" value="Unassembled WGS sequence"/>
</dbReference>
<evidence type="ECO:0000313" key="11">
    <source>
        <dbReference type="Proteomes" id="UP000315636"/>
    </source>
</evidence>
<feature type="transmembrane region" description="Helical" evidence="8">
    <location>
        <begin position="137"/>
        <end position="157"/>
    </location>
</feature>
<feature type="transmembrane region" description="Helical" evidence="8">
    <location>
        <begin position="362"/>
        <end position="384"/>
    </location>
</feature>
<dbReference type="RefSeq" id="WP_142504779.1">
    <property type="nucleotide sequence ID" value="NZ_FXTI01000002.1"/>
</dbReference>
<accession>A0A521BV50</accession>
<feature type="transmembrane region" description="Helical" evidence="8">
    <location>
        <begin position="302"/>
        <end position="323"/>
    </location>
</feature>
<evidence type="ECO:0000256" key="2">
    <source>
        <dbReference type="ARBA" id="ARBA00008432"/>
    </source>
</evidence>
<feature type="transmembrane region" description="Helical" evidence="8">
    <location>
        <begin position="247"/>
        <end position="265"/>
    </location>
</feature>
<evidence type="ECO:0000256" key="4">
    <source>
        <dbReference type="ARBA" id="ARBA00022692"/>
    </source>
</evidence>
<keyword evidence="4 8" id="KW-0812">Transmembrane</keyword>
<dbReference type="Gene3D" id="1.20.1250.20">
    <property type="entry name" value="MFS general substrate transporter like domains"/>
    <property type="match status" value="1"/>
</dbReference>
<keyword evidence="5 8" id="KW-1133">Transmembrane helix</keyword>
<dbReference type="GO" id="GO:0015112">
    <property type="term" value="F:nitrate transmembrane transporter activity"/>
    <property type="evidence" value="ECO:0007669"/>
    <property type="project" value="InterPro"/>
</dbReference>
<keyword evidence="11" id="KW-1185">Reference proteome</keyword>
<evidence type="ECO:0000256" key="1">
    <source>
        <dbReference type="ARBA" id="ARBA00004651"/>
    </source>
</evidence>
<keyword evidence="6" id="KW-0534">Nitrate assimilation</keyword>
<evidence type="ECO:0000259" key="9">
    <source>
        <dbReference type="PROSITE" id="PS50850"/>
    </source>
</evidence>
<feature type="transmembrane region" description="Helical" evidence="8">
    <location>
        <begin position="20"/>
        <end position="39"/>
    </location>
</feature>
<gene>
    <name evidence="10" type="ORF">SAMN06264849_102464</name>
</gene>
<organism evidence="10 11">
    <name type="scientific">Melghirimyces algeriensis</name>
    <dbReference type="NCBI Taxonomy" id="910412"/>
    <lineage>
        <taxon>Bacteria</taxon>
        <taxon>Bacillati</taxon>
        <taxon>Bacillota</taxon>
        <taxon>Bacilli</taxon>
        <taxon>Bacillales</taxon>
        <taxon>Thermoactinomycetaceae</taxon>
        <taxon>Melghirimyces</taxon>
    </lineage>
</organism>
<dbReference type="AlphaFoldDB" id="A0A521BV50"/>
<feature type="transmembrane region" description="Helical" evidence="8">
    <location>
        <begin position="335"/>
        <end position="356"/>
    </location>
</feature>
<dbReference type="SUPFAM" id="SSF103473">
    <property type="entry name" value="MFS general substrate transporter"/>
    <property type="match status" value="1"/>
</dbReference>
<reference evidence="10 11" key="1">
    <citation type="submission" date="2017-05" db="EMBL/GenBank/DDBJ databases">
        <authorList>
            <person name="Varghese N."/>
            <person name="Submissions S."/>
        </authorList>
    </citation>
    <scope>NUCLEOTIDE SEQUENCE [LARGE SCALE GENOMIC DNA]</scope>
    <source>
        <strain evidence="10 11">DSM 45474</strain>
    </source>
</reference>
<feature type="transmembrane region" description="Helical" evidence="8">
    <location>
        <begin position="277"/>
        <end position="296"/>
    </location>
</feature>
<dbReference type="PANTHER" id="PTHR23515">
    <property type="entry name" value="HIGH-AFFINITY NITRATE TRANSPORTER 2.3"/>
    <property type="match status" value="1"/>
</dbReference>
<dbReference type="CDD" id="cd17341">
    <property type="entry name" value="MFS_NRT2_like"/>
    <property type="match status" value="1"/>
</dbReference>
<dbReference type="PROSITE" id="PS50850">
    <property type="entry name" value="MFS"/>
    <property type="match status" value="1"/>
</dbReference>
<dbReference type="InterPro" id="IPR011701">
    <property type="entry name" value="MFS"/>
</dbReference>
<dbReference type="EMBL" id="FXTI01000002">
    <property type="protein sequence ID" value="SMO51043.1"/>
    <property type="molecule type" value="Genomic_DNA"/>
</dbReference>
<feature type="transmembrane region" description="Helical" evidence="8">
    <location>
        <begin position="80"/>
        <end position="99"/>
    </location>
</feature>
<keyword evidence="7 8" id="KW-0472">Membrane</keyword>
<comment type="similarity">
    <text evidence="2">Belongs to the major facilitator superfamily. Nitrate/nitrite porter (TC 2.A.1.8) family.</text>
</comment>
<dbReference type="GO" id="GO:0005886">
    <property type="term" value="C:plasma membrane"/>
    <property type="evidence" value="ECO:0007669"/>
    <property type="project" value="UniProtKB-SubCell"/>
</dbReference>